<dbReference type="Pfam" id="PF14223">
    <property type="entry name" value="Retrotran_gag_2"/>
    <property type="match status" value="1"/>
</dbReference>
<protein>
    <submittedName>
        <fullName evidence="4">Uncharacterized protein</fullName>
    </submittedName>
</protein>
<reference evidence="4" key="1">
    <citation type="submission" date="2020-10" db="EMBL/GenBank/DDBJ databases">
        <authorList>
            <person name="Han B."/>
            <person name="Lu T."/>
            <person name="Zhao Q."/>
            <person name="Huang X."/>
            <person name="Zhao Y."/>
        </authorList>
    </citation>
    <scope>NUCLEOTIDE SEQUENCE</scope>
</reference>
<dbReference type="PANTHER" id="PTHR11439">
    <property type="entry name" value="GAG-POL-RELATED RETROTRANSPOSON"/>
    <property type="match status" value="1"/>
</dbReference>
<accession>A0A811Q9L7</accession>
<evidence type="ECO:0000259" key="3">
    <source>
        <dbReference type="Pfam" id="PF25597"/>
    </source>
</evidence>
<dbReference type="InterPro" id="IPR057670">
    <property type="entry name" value="SH3_retrovirus"/>
</dbReference>
<evidence type="ECO:0000259" key="2">
    <source>
        <dbReference type="Pfam" id="PF22936"/>
    </source>
</evidence>
<feature type="region of interest" description="Disordered" evidence="1">
    <location>
        <begin position="220"/>
        <end position="248"/>
    </location>
</feature>
<feature type="compositionally biased region" description="Basic residues" evidence="1">
    <location>
        <begin position="220"/>
        <end position="232"/>
    </location>
</feature>
<evidence type="ECO:0000313" key="4">
    <source>
        <dbReference type="EMBL" id="CAD6252195.1"/>
    </source>
</evidence>
<dbReference type="AlphaFoldDB" id="A0A811Q9L7"/>
<evidence type="ECO:0000313" key="5">
    <source>
        <dbReference type="Proteomes" id="UP000604825"/>
    </source>
</evidence>
<comment type="caution">
    <text evidence="4">The sequence shown here is derived from an EMBL/GenBank/DDBJ whole genome shotgun (WGS) entry which is preliminary data.</text>
</comment>
<dbReference type="PANTHER" id="PTHR11439:SF467">
    <property type="entry name" value="INTEGRASE CATALYTIC DOMAIN-CONTAINING PROTEIN"/>
    <property type="match status" value="1"/>
</dbReference>
<feature type="domain" description="Retrovirus-related Pol polyprotein from transposon TNT 1-94-like beta-barrel" evidence="2">
    <location>
        <begin position="275"/>
        <end position="328"/>
    </location>
</feature>
<dbReference type="Pfam" id="PF25597">
    <property type="entry name" value="SH3_retrovirus"/>
    <property type="match status" value="1"/>
</dbReference>
<name>A0A811Q9L7_9POAL</name>
<dbReference type="Proteomes" id="UP000604825">
    <property type="component" value="Unassembled WGS sequence"/>
</dbReference>
<dbReference type="Pfam" id="PF22936">
    <property type="entry name" value="Pol_BBD"/>
    <property type="match status" value="1"/>
</dbReference>
<dbReference type="EMBL" id="CAJGYO010000008">
    <property type="protein sequence ID" value="CAD6252195.1"/>
    <property type="molecule type" value="Genomic_DNA"/>
</dbReference>
<dbReference type="CDD" id="cd09272">
    <property type="entry name" value="RNase_HI_RT_Ty1"/>
    <property type="match status" value="1"/>
</dbReference>
<gene>
    <name evidence="4" type="ORF">NCGR_LOCUS35922</name>
</gene>
<sequence length="675" mass="75756">MAPSNQLFTLRSILEKDKLNGTNYADWIRNLRIVLRAEKKEDILDTPLPDEPADNAPAAEKTTYKKACDADLEVSCLMLACMEPDLQMQFDNNHAAYDMIVALDDMFQTQARTKRFNVSKAFVENKLAEGAAVGPHVIKMVGYTQRLEKLGFPIGQELATNFILASLPPSYGNFISNYHMHGEEKGLNELCGMLKTAETDIKKGARSSHVMVVQNKPKFKRKGDSWKKKKGKAKDEISKPNPSAPKAGPALMLSTFIVMGKGMIRSRSVEKGEVDFHVGNNARVVALNVGTMQLQTPSGFIMELNNCYFVPSLSQNIVSPSCLMKNGYSFASKDNGCVISKNGHISENRMKRLHSDGLLTSFDFKSYETREACLLGKMTKMPFTDKLTPKSDKCFFMGYPKETLGYYFYNRSEGKVFVARNGVFLEKEFLKREKSGQKVYLEEVQDEPVGKDSTSDANVVEQVEIPVAIETPPQPRRSARIHELRGDLLLLDDDEPTTYVEAMMDPDSEKWQSEEELIVNGYTDASFQIDTDDSQSQSGFVFTINGGAVSWKSSKQETVTDSTTEAEYIAASESTKEGVWMSRFLIDLGVFPNASSPLNLHCDNNGAIAQAKEPRNHQKNKHVLRKFHLIREFNRRGEIKMCKIHTDLNVADPLTKALPQPKHEAHMRAMGIRYL</sequence>
<keyword evidence="5" id="KW-1185">Reference proteome</keyword>
<feature type="domain" description="Retroviral polymerase SH3-like" evidence="3">
    <location>
        <begin position="384"/>
        <end position="433"/>
    </location>
</feature>
<dbReference type="OrthoDB" id="695883at2759"/>
<evidence type="ECO:0000256" key="1">
    <source>
        <dbReference type="SAM" id="MobiDB-lite"/>
    </source>
</evidence>
<organism evidence="4 5">
    <name type="scientific">Miscanthus lutarioriparius</name>
    <dbReference type="NCBI Taxonomy" id="422564"/>
    <lineage>
        <taxon>Eukaryota</taxon>
        <taxon>Viridiplantae</taxon>
        <taxon>Streptophyta</taxon>
        <taxon>Embryophyta</taxon>
        <taxon>Tracheophyta</taxon>
        <taxon>Spermatophyta</taxon>
        <taxon>Magnoliopsida</taxon>
        <taxon>Liliopsida</taxon>
        <taxon>Poales</taxon>
        <taxon>Poaceae</taxon>
        <taxon>PACMAD clade</taxon>
        <taxon>Panicoideae</taxon>
        <taxon>Andropogonodae</taxon>
        <taxon>Andropogoneae</taxon>
        <taxon>Saccharinae</taxon>
        <taxon>Miscanthus</taxon>
    </lineage>
</organism>
<proteinExistence type="predicted"/>
<dbReference type="InterPro" id="IPR054722">
    <property type="entry name" value="PolX-like_BBD"/>
</dbReference>